<reference evidence="1" key="1">
    <citation type="submission" date="2019-11" db="EMBL/GenBank/DDBJ databases">
        <authorList>
            <person name="Feng L."/>
        </authorList>
    </citation>
    <scope>NUCLEOTIDE SEQUENCE</scope>
    <source>
        <strain evidence="1">BhanseniiLFYP23</strain>
    </source>
</reference>
<organism evidence="1">
    <name type="scientific">Blautia hansenii</name>
    <name type="common">Ruminococcus hansenii</name>
    <dbReference type="NCBI Taxonomy" id="1322"/>
    <lineage>
        <taxon>Bacteria</taxon>
        <taxon>Bacillati</taxon>
        <taxon>Bacillota</taxon>
        <taxon>Clostridia</taxon>
        <taxon>Lachnospirales</taxon>
        <taxon>Lachnospiraceae</taxon>
        <taxon>Blautia</taxon>
    </lineage>
</organism>
<proteinExistence type="predicted"/>
<gene>
    <name evidence="1" type="ORF">BHLFYP23_00298</name>
</gene>
<dbReference type="AlphaFoldDB" id="A0A6N2UA27"/>
<sequence length="222" mass="24971">MRRKVKIITEVPKNELEIFDVGETFQMEGSGENEAGEYISTDDISVKVHSVQTADDLSLLDEKLVENTLSYIKRGDGIETLDEVVKTEKVKQKLVYVTVTYQNNSDFIINHMMYNGNIMLLQDKDEKYSIYNLCSNSEKECDYVEGSSVARAAEMRYGSVREDYGGSNYISSLQPGESVDVSMAWIVNENDLDKMYLNLSTFGGAVEFTEGALETGVVDVRQ</sequence>
<dbReference type="EMBL" id="CACRSY010000012">
    <property type="protein sequence ID" value="VYT13513.1"/>
    <property type="molecule type" value="Genomic_DNA"/>
</dbReference>
<name>A0A6N2UA27_BLAHA</name>
<dbReference type="RefSeq" id="WP_421732406.1">
    <property type="nucleotide sequence ID" value="NZ_CACRSY010000012.1"/>
</dbReference>
<protein>
    <submittedName>
        <fullName evidence="1">Uncharacterized protein</fullName>
    </submittedName>
</protein>
<accession>A0A6N2UA27</accession>
<evidence type="ECO:0000313" key="1">
    <source>
        <dbReference type="EMBL" id="VYT13513.1"/>
    </source>
</evidence>